<dbReference type="PANTHER" id="PTHR43130:SF2">
    <property type="entry name" value="DJ-1_PFPI DOMAIN-CONTAINING PROTEIN"/>
    <property type="match status" value="1"/>
</dbReference>
<name>A0ABY3R642_9BRAD</name>
<proteinExistence type="predicted"/>
<reference evidence="2" key="1">
    <citation type="journal article" date="2024" name="Antonie Van Leeuwenhoek">
        <title>Bradyrhizobium ontarionense sp. nov., a novel bacterial symbiont isolated from Aeschynomene indica (Indian jointvetch), harbours photosynthesis, nitrogen fixation and nitrous oxide (N2O) reductase genes.</title>
        <authorList>
            <person name="Bromfield E.S.P."/>
            <person name="Cloutier S."/>
        </authorList>
    </citation>
    <scope>NUCLEOTIDE SEQUENCE</scope>
    <source>
        <strain evidence="2">A19</strain>
    </source>
</reference>
<accession>A0ABY3R642</accession>
<feature type="domain" description="DJ-1/PfpI" evidence="1">
    <location>
        <begin position="2"/>
        <end position="158"/>
    </location>
</feature>
<protein>
    <submittedName>
        <fullName evidence="2">DJ-1/PfpI family protein</fullName>
    </submittedName>
</protein>
<sequence>MLVYNDMILLDLVGPLTAFNMLQADVRLIARSMQPIIPDVRIPIAPTDTFETSPTSLDVLFVPGGLKGTLDAIRDDKTISFVKERGATAGLVTSVCTGSLLLGAAGLLSGYHATSHWYVRDLLAQMGAIVRKDRVVVDRNRITGGGVTAGIDFGLTIAARMAGEEAAKRIQLLIEYDPKPPFEAGSPEHAGTTLVDDVLARRKQLLAEAAIVVEAAGTALRSR</sequence>
<dbReference type="PANTHER" id="PTHR43130">
    <property type="entry name" value="ARAC-FAMILY TRANSCRIPTIONAL REGULATOR"/>
    <property type="match status" value="1"/>
</dbReference>
<organism evidence="2 3">
    <name type="scientific">Bradyrhizobium ontarionense</name>
    <dbReference type="NCBI Taxonomy" id="2898149"/>
    <lineage>
        <taxon>Bacteria</taxon>
        <taxon>Pseudomonadati</taxon>
        <taxon>Pseudomonadota</taxon>
        <taxon>Alphaproteobacteria</taxon>
        <taxon>Hyphomicrobiales</taxon>
        <taxon>Nitrobacteraceae</taxon>
        <taxon>Bradyrhizobium</taxon>
    </lineage>
</organism>
<evidence type="ECO:0000259" key="1">
    <source>
        <dbReference type="Pfam" id="PF01965"/>
    </source>
</evidence>
<evidence type="ECO:0000313" key="3">
    <source>
        <dbReference type="Proteomes" id="UP001431010"/>
    </source>
</evidence>
<dbReference type="SUPFAM" id="SSF52317">
    <property type="entry name" value="Class I glutamine amidotransferase-like"/>
    <property type="match status" value="1"/>
</dbReference>
<dbReference type="CDD" id="cd03139">
    <property type="entry name" value="GATase1_PfpI_2"/>
    <property type="match status" value="1"/>
</dbReference>
<dbReference type="Proteomes" id="UP001431010">
    <property type="component" value="Chromosome"/>
</dbReference>
<dbReference type="InterPro" id="IPR029062">
    <property type="entry name" value="Class_I_gatase-like"/>
</dbReference>
<dbReference type="InterPro" id="IPR002818">
    <property type="entry name" value="DJ-1/PfpI"/>
</dbReference>
<dbReference type="Pfam" id="PF01965">
    <property type="entry name" value="DJ-1_PfpI"/>
    <property type="match status" value="1"/>
</dbReference>
<dbReference type="Gene3D" id="3.40.50.880">
    <property type="match status" value="1"/>
</dbReference>
<dbReference type="EMBL" id="CP088156">
    <property type="protein sequence ID" value="UFZ02614.1"/>
    <property type="molecule type" value="Genomic_DNA"/>
</dbReference>
<evidence type="ECO:0000313" key="2">
    <source>
        <dbReference type="EMBL" id="UFZ02614.1"/>
    </source>
</evidence>
<gene>
    <name evidence="2" type="ORF">LQG66_25465</name>
</gene>
<keyword evidence="3" id="KW-1185">Reference proteome</keyword>
<dbReference type="RefSeq" id="WP_231318400.1">
    <property type="nucleotide sequence ID" value="NZ_CP088156.1"/>
</dbReference>
<dbReference type="InterPro" id="IPR052158">
    <property type="entry name" value="INH-QAR"/>
</dbReference>